<sequence>MSMKVNERQLCHSWVGLVYLINWVVDRKVWNPINLSRGDPYISHLLFGDDLFLFGETSYKQTKVECLNIFCQSLGSKTKSVSNYPRR</sequence>
<proteinExistence type="predicted"/>
<keyword evidence="2" id="KW-1185">Reference proteome</keyword>
<comment type="caution">
    <text evidence="1">The sequence shown here is derived from an EMBL/GenBank/DDBJ whole genome shotgun (WGS) entry which is preliminary data.</text>
</comment>
<evidence type="ECO:0008006" key="3">
    <source>
        <dbReference type="Google" id="ProtNLM"/>
    </source>
</evidence>
<evidence type="ECO:0000313" key="1">
    <source>
        <dbReference type="EMBL" id="RDX88307.1"/>
    </source>
</evidence>
<organism evidence="1 2">
    <name type="scientific">Mucuna pruriens</name>
    <name type="common">Velvet bean</name>
    <name type="synonym">Dolichos pruriens</name>
    <dbReference type="NCBI Taxonomy" id="157652"/>
    <lineage>
        <taxon>Eukaryota</taxon>
        <taxon>Viridiplantae</taxon>
        <taxon>Streptophyta</taxon>
        <taxon>Embryophyta</taxon>
        <taxon>Tracheophyta</taxon>
        <taxon>Spermatophyta</taxon>
        <taxon>Magnoliopsida</taxon>
        <taxon>eudicotyledons</taxon>
        <taxon>Gunneridae</taxon>
        <taxon>Pentapetalae</taxon>
        <taxon>rosids</taxon>
        <taxon>fabids</taxon>
        <taxon>Fabales</taxon>
        <taxon>Fabaceae</taxon>
        <taxon>Papilionoideae</taxon>
        <taxon>50 kb inversion clade</taxon>
        <taxon>NPAAA clade</taxon>
        <taxon>indigoferoid/millettioid clade</taxon>
        <taxon>Phaseoleae</taxon>
        <taxon>Mucuna</taxon>
    </lineage>
</organism>
<evidence type="ECO:0000313" key="2">
    <source>
        <dbReference type="Proteomes" id="UP000257109"/>
    </source>
</evidence>
<protein>
    <recommendedName>
        <fullName evidence="3">Reverse transcriptase domain-containing protein</fullName>
    </recommendedName>
</protein>
<accession>A0A371GCL4</accession>
<dbReference type="STRING" id="157652.A0A371GCL4"/>
<name>A0A371GCL4_MUCPR</name>
<dbReference type="Proteomes" id="UP000257109">
    <property type="component" value="Unassembled WGS sequence"/>
</dbReference>
<feature type="non-terminal residue" evidence="1">
    <location>
        <position position="1"/>
    </location>
</feature>
<dbReference type="AlphaFoldDB" id="A0A371GCL4"/>
<gene>
    <name evidence="1" type="ORF">CR513_30122</name>
</gene>
<dbReference type="EMBL" id="QJKJ01005982">
    <property type="protein sequence ID" value="RDX88307.1"/>
    <property type="molecule type" value="Genomic_DNA"/>
</dbReference>
<reference evidence="1" key="1">
    <citation type="submission" date="2018-05" db="EMBL/GenBank/DDBJ databases">
        <title>Draft genome of Mucuna pruriens seed.</title>
        <authorList>
            <person name="Nnadi N.E."/>
            <person name="Vos R."/>
            <person name="Hasami M.H."/>
            <person name="Devisetty U.K."/>
            <person name="Aguiy J.C."/>
        </authorList>
    </citation>
    <scope>NUCLEOTIDE SEQUENCE [LARGE SCALE GENOMIC DNA]</scope>
    <source>
        <strain evidence="1">JCA_2017</strain>
    </source>
</reference>